<dbReference type="AlphaFoldDB" id="A0AAE1UDS2"/>
<gene>
    <name evidence="2" type="ORF">Pmani_013371</name>
</gene>
<accession>A0AAE1UDS2</accession>
<proteinExistence type="predicted"/>
<evidence type="ECO:0000313" key="2">
    <source>
        <dbReference type="EMBL" id="KAK4315455.1"/>
    </source>
</evidence>
<reference evidence="2" key="1">
    <citation type="submission" date="2023-11" db="EMBL/GenBank/DDBJ databases">
        <title>Genome assemblies of two species of porcelain crab, Petrolisthes cinctipes and Petrolisthes manimaculis (Anomura: Porcellanidae).</title>
        <authorList>
            <person name="Angst P."/>
        </authorList>
    </citation>
    <scope>NUCLEOTIDE SEQUENCE</scope>
    <source>
        <strain evidence="2">PB745_02</strain>
        <tissue evidence="2">Gill</tissue>
    </source>
</reference>
<protein>
    <submittedName>
        <fullName evidence="2">Uncharacterized protein</fullName>
    </submittedName>
</protein>
<evidence type="ECO:0000313" key="3">
    <source>
        <dbReference type="Proteomes" id="UP001292094"/>
    </source>
</evidence>
<sequence>MKPPLQKLIDQTEIIHKENDSENYRYLKQYPSLTKVILSTYIQQAADFILTSAHPQDRNTLPVQHQLQNGEAPQPGKTVNRPSNKIKEQGTRSIIPTPGSGGSPINQSQDSLGTLPANGRPAQAVNQSPA</sequence>
<dbReference type="Proteomes" id="UP001292094">
    <property type="component" value="Unassembled WGS sequence"/>
</dbReference>
<keyword evidence="3" id="KW-1185">Reference proteome</keyword>
<organism evidence="2 3">
    <name type="scientific">Petrolisthes manimaculis</name>
    <dbReference type="NCBI Taxonomy" id="1843537"/>
    <lineage>
        <taxon>Eukaryota</taxon>
        <taxon>Metazoa</taxon>
        <taxon>Ecdysozoa</taxon>
        <taxon>Arthropoda</taxon>
        <taxon>Crustacea</taxon>
        <taxon>Multicrustacea</taxon>
        <taxon>Malacostraca</taxon>
        <taxon>Eumalacostraca</taxon>
        <taxon>Eucarida</taxon>
        <taxon>Decapoda</taxon>
        <taxon>Pleocyemata</taxon>
        <taxon>Anomura</taxon>
        <taxon>Galatheoidea</taxon>
        <taxon>Porcellanidae</taxon>
        <taxon>Petrolisthes</taxon>
    </lineage>
</organism>
<name>A0AAE1UDS2_9EUCA</name>
<comment type="caution">
    <text evidence="2">The sequence shown here is derived from an EMBL/GenBank/DDBJ whole genome shotgun (WGS) entry which is preliminary data.</text>
</comment>
<evidence type="ECO:0000256" key="1">
    <source>
        <dbReference type="SAM" id="MobiDB-lite"/>
    </source>
</evidence>
<dbReference type="EMBL" id="JAWZYT010001114">
    <property type="protein sequence ID" value="KAK4315455.1"/>
    <property type="molecule type" value="Genomic_DNA"/>
</dbReference>
<feature type="compositionally biased region" description="Polar residues" evidence="1">
    <location>
        <begin position="103"/>
        <end position="112"/>
    </location>
</feature>
<feature type="region of interest" description="Disordered" evidence="1">
    <location>
        <begin position="57"/>
        <end position="130"/>
    </location>
</feature>
<feature type="compositionally biased region" description="Polar residues" evidence="1">
    <location>
        <begin position="58"/>
        <end position="71"/>
    </location>
</feature>